<dbReference type="OrthoDB" id="288590at2759"/>
<evidence type="ECO:0000256" key="1">
    <source>
        <dbReference type="ARBA" id="ARBA00022723"/>
    </source>
</evidence>
<keyword evidence="5" id="KW-1185">Reference proteome</keyword>
<gene>
    <name evidence="4" type="ORF">EZV62_021896</name>
</gene>
<comment type="caution">
    <text evidence="4">The sequence shown here is derived from an EMBL/GenBank/DDBJ whole genome shotgun (WGS) entry which is preliminary data.</text>
</comment>
<dbReference type="InterPro" id="IPR005123">
    <property type="entry name" value="Oxoglu/Fe-dep_dioxygenase_dom"/>
</dbReference>
<evidence type="ECO:0000259" key="3">
    <source>
        <dbReference type="PROSITE" id="PS51471"/>
    </source>
</evidence>
<accession>A0A5C7H705</accession>
<dbReference type="Pfam" id="PF03171">
    <property type="entry name" value="2OG-FeII_Oxy"/>
    <property type="match status" value="1"/>
</dbReference>
<keyword evidence="2" id="KW-0408">Iron</keyword>
<dbReference type="InterPro" id="IPR044861">
    <property type="entry name" value="IPNS-like_FE2OG_OXY"/>
</dbReference>
<dbReference type="AlphaFoldDB" id="A0A5C7H705"/>
<feature type="domain" description="Fe2OG dioxygenase" evidence="3">
    <location>
        <begin position="6"/>
        <end position="100"/>
    </location>
</feature>
<dbReference type="SUPFAM" id="SSF51197">
    <property type="entry name" value="Clavaminate synthase-like"/>
    <property type="match status" value="1"/>
</dbReference>
<evidence type="ECO:0000313" key="5">
    <source>
        <dbReference type="Proteomes" id="UP000323000"/>
    </source>
</evidence>
<proteinExistence type="predicted"/>
<dbReference type="Proteomes" id="UP000323000">
    <property type="component" value="Chromosome 10"/>
</dbReference>
<reference evidence="5" key="1">
    <citation type="journal article" date="2019" name="Gigascience">
        <title>De novo genome assembly of the endangered Acer yangbiense, a plant species with extremely small populations endemic to Yunnan Province, China.</title>
        <authorList>
            <person name="Yang J."/>
            <person name="Wariss H.M."/>
            <person name="Tao L."/>
            <person name="Zhang R."/>
            <person name="Yun Q."/>
            <person name="Hollingsworth P."/>
            <person name="Dao Z."/>
            <person name="Luo G."/>
            <person name="Guo H."/>
            <person name="Ma Y."/>
            <person name="Sun W."/>
        </authorList>
    </citation>
    <scope>NUCLEOTIDE SEQUENCE [LARGE SCALE GENOMIC DNA]</scope>
    <source>
        <strain evidence="5">cv. Malutang</strain>
    </source>
</reference>
<evidence type="ECO:0000256" key="2">
    <source>
        <dbReference type="ARBA" id="ARBA00023004"/>
    </source>
</evidence>
<dbReference type="EMBL" id="VAHF01000010">
    <property type="protein sequence ID" value="TXG52727.1"/>
    <property type="molecule type" value="Genomic_DNA"/>
</dbReference>
<dbReference type="Gene3D" id="2.60.120.330">
    <property type="entry name" value="B-lactam Antibiotic, Isopenicillin N Synthase, Chain"/>
    <property type="match status" value="1"/>
</dbReference>
<organism evidence="4 5">
    <name type="scientific">Acer yangbiense</name>
    <dbReference type="NCBI Taxonomy" id="1000413"/>
    <lineage>
        <taxon>Eukaryota</taxon>
        <taxon>Viridiplantae</taxon>
        <taxon>Streptophyta</taxon>
        <taxon>Embryophyta</taxon>
        <taxon>Tracheophyta</taxon>
        <taxon>Spermatophyta</taxon>
        <taxon>Magnoliopsida</taxon>
        <taxon>eudicotyledons</taxon>
        <taxon>Gunneridae</taxon>
        <taxon>Pentapetalae</taxon>
        <taxon>rosids</taxon>
        <taxon>malvids</taxon>
        <taxon>Sapindales</taxon>
        <taxon>Sapindaceae</taxon>
        <taxon>Hippocastanoideae</taxon>
        <taxon>Acereae</taxon>
        <taxon>Acer</taxon>
    </lineage>
</organism>
<evidence type="ECO:0000313" key="4">
    <source>
        <dbReference type="EMBL" id="TXG52727.1"/>
    </source>
</evidence>
<dbReference type="PROSITE" id="PS51471">
    <property type="entry name" value="FE2OG_OXY"/>
    <property type="match status" value="1"/>
</dbReference>
<name>A0A5C7H705_9ROSI</name>
<dbReference type="GO" id="GO:0046872">
    <property type="term" value="F:metal ion binding"/>
    <property type="evidence" value="ECO:0007669"/>
    <property type="project" value="UniProtKB-KW"/>
</dbReference>
<dbReference type="InterPro" id="IPR027443">
    <property type="entry name" value="IPNS-like_sf"/>
</dbReference>
<protein>
    <recommendedName>
        <fullName evidence="3">Fe2OG dioxygenase domain-containing protein</fullName>
    </recommendedName>
</protein>
<dbReference type="PANTHER" id="PTHR47991">
    <property type="entry name" value="OXOGLUTARATE/IRON-DEPENDENT DIOXYGENASE"/>
    <property type="match status" value="1"/>
</dbReference>
<keyword evidence="1" id="KW-0479">Metal-binding</keyword>
<sequence length="150" mass="16956">MDLESNCHQFFVINLYPPCPQPELAMGLPPHSDHGLLIILMQNDLQGLQVHHNGRWVSINPLPDSFIVNIGDHMEYKSVLHRAVVNRKATRLSILTSHGPPPDKVVAPAPELLHRENRPPAYRGITYKEYIELQQTNSLDGKSCLTRVLI</sequence>
<dbReference type="InterPro" id="IPR050295">
    <property type="entry name" value="Plant_2OG-oxidoreductases"/>
</dbReference>